<dbReference type="Pfam" id="PF01979">
    <property type="entry name" value="Amidohydro_1"/>
    <property type="match status" value="1"/>
</dbReference>
<dbReference type="EMBL" id="GDHC01010203">
    <property type="protein sequence ID" value="JAQ08426.1"/>
    <property type="molecule type" value="Transcribed_RNA"/>
</dbReference>
<dbReference type="AlphaFoldDB" id="A0A0A9YNF5"/>
<dbReference type="InterPro" id="IPR006680">
    <property type="entry name" value="Amidohydro-rel"/>
</dbReference>
<reference evidence="3" key="1">
    <citation type="journal article" date="2014" name="PLoS ONE">
        <title>Transcriptome-Based Identification of ABC Transporters in the Western Tarnished Plant Bug Lygus hesperus.</title>
        <authorList>
            <person name="Hull J.J."/>
            <person name="Chaney K."/>
            <person name="Geib S.M."/>
            <person name="Fabrick J.A."/>
            <person name="Brent C.S."/>
            <person name="Walsh D."/>
            <person name="Lavine L.C."/>
        </authorList>
    </citation>
    <scope>NUCLEOTIDE SEQUENCE</scope>
</reference>
<reference evidence="4" key="3">
    <citation type="journal article" date="2016" name="Gigascience">
        <title>De novo construction of an expanded transcriptome assembly for the western tarnished plant bug, Lygus hesperus.</title>
        <authorList>
            <person name="Tassone E.E."/>
            <person name="Geib S.M."/>
            <person name="Hall B."/>
            <person name="Fabrick J.A."/>
            <person name="Brent C.S."/>
            <person name="Hull J.J."/>
        </authorList>
    </citation>
    <scope>NUCLEOTIDE SEQUENCE</scope>
</reference>
<evidence type="ECO:0000259" key="2">
    <source>
        <dbReference type="Pfam" id="PF01979"/>
    </source>
</evidence>
<keyword evidence="1" id="KW-0378">Hydrolase</keyword>
<dbReference type="Gene3D" id="3.20.20.140">
    <property type="entry name" value="Metal-dependent hydrolases"/>
    <property type="match status" value="1"/>
</dbReference>
<dbReference type="PANTHER" id="PTHR43794:SF11">
    <property type="entry name" value="AMIDOHYDROLASE-RELATED DOMAIN-CONTAINING PROTEIN"/>
    <property type="match status" value="1"/>
</dbReference>
<reference evidence="3" key="2">
    <citation type="submission" date="2014-07" db="EMBL/GenBank/DDBJ databases">
        <authorList>
            <person name="Hull J."/>
        </authorList>
    </citation>
    <scope>NUCLEOTIDE SEQUENCE</scope>
</reference>
<evidence type="ECO:0000256" key="1">
    <source>
        <dbReference type="ARBA" id="ARBA00022801"/>
    </source>
</evidence>
<accession>A0A0A9YNF5</accession>
<dbReference type="PANTHER" id="PTHR43794">
    <property type="entry name" value="AMINOHYDROLASE SSNA-RELATED"/>
    <property type="match status" value="1"/>
</dbReference>
<evidence type="ECO:0000313" key="3">
    <source>
        <dbReference type="EMBL" id="JAG33749.1"/>
    </source>
</evidence>
<dbReference type="GO" id="GO:0016787">
    <property type="term" value="F:hydrolase activity"/>
    <property type="evidence" value="ECO:0007669"/>
    <property type="project" value="UniProtKB-KW"/>
</dbReference>
<gene>
    <name evidence="3" type="primary">mtaD_1</name>
    <name evidence="4" type="synonym">mtaD</name>
    <name evidence="3" type="ORF">CM83_101307</name>
    <name evidence="4" type="ORF">g.3688</name>
</gene>
<dbReference type="InterPro" id="IPR032466">
    <property type="entry name" value="Metal_Hydrolase"/>
</dbReference>
<dbReference type="EMBL" id="GBHO01009855">
    <property type="protein sequence ID" value="JAG33749.1"/>
    <property type="molecule type" value="Transcribed_RNA"/>
</dbReference>
<dbReference type="InterPro" id="IPR050287">
    <property type="entry name" value="MTA/SAH_deaminase"/>
</dbReference>
<sequence>MTLLRGYSDDKLLMDWLQKDIWPCEGKFANDRTDFIYVSSLLGIAEMIRSGTTCYNDMYNYPGELARATAKARIRGVIGGTLMTQDWLPPIAEQFTVNERVMEEYRDTPLITFSCAPHAPYTVNDEMFVQCRDWMTRYTNTFMHLHLHETKTEVSDSIVLTKVPPCHLSDQAMSPLNNLHRLQLVNSRLTAVHMTALTDDEIAL</sequence>
<dbReference type="SUPFAM" id="SSF51556">
    <property type="entry name" value="Metallo-dependent hydrolases"/>
    <property type="match status" value="1"/>
</dbReference>
<feature type="domain" description="Amidohydrolase-related" evidence="2">
    <location>
        <begin position="2"/>
        <end position="202"/>
    </location>
</feature>
<evidence type="ECO:0000313" key="4">
    <source>
        <dbReference type="EMBL" id="JAQ08426.1"/>
    </source>
</evidence>
<proteinExistence type="predicted"/>
<organism evidence="3">
    <name type="scientific">Lygus hesperus</name>
    <name type="common">Western plant bug</name>
    <dbReference type="NCBI Taxonomy" id="30085"/>
    <lineage>
        <taxon>Eukaryota</taxon>
        <taxon>Metazoa</taxon>
        <taxon>Ecdysozoa</taxon>
        <taxon>Arthropoda</taxon>
        <taxon>Hexapoda</taxon>
        <taxon>Insecta</taxon>
        <taxon>Pterygota</taxon>
        <taxon>Neoptera</taxon>
        <taxon>Paraneoptera</taxon>
        <taxon>Hemiptera</taxon>
        <taxon>Heteroptera</taxon>
        <taxon>Panheteroptera</taxon>
        <taxon>Cimicomorpha</taxon>
        <taxon>Miridae</taxon>
        <taxon>Mirini</taxon>
        <taxon>Lygus</taxon>
    </lineage>
</organism>
<protein>
    <submittedName>
        <fullName evidence="3">5-methylthioadenosine/S-adenosylhomocysteine deaminase</fullName>
    </submittedName>
</protein>
<name>A0A0A9YNF5_LYGHE</name>